<keyword evidence="1" id="KW-0863">Zinc-finger</keyword>
<evidence type="ECO:0000259" key="3">
    <source>
        <dbReference type="Pfam" id="PF10058"/>
    </source>
</evidence>
<feature type="compositionally biased region" description="Acidic residues" evidence="2">
    <location>
        <begin position="327"/>
        <end position="340"/>
    </location>
</feature>
<gene>
    <name evidence="4" type="ORF">RDB_LOCUS104612</name>
</gene>
<evidence type="ECO:0000256" key="2">
    <source>
        <dbReference type="SAM" id="MobiDB-lite"/>
    </source>
</evidence>
<dbReference type="InterPro" id="IPR019273">
    <property type="entry name" value="Lunapark_Znf"/>
</dbReference>
<dbReference type="PANTHER" id="PTHR22166:SF12">
    <property type="entry name" value="ENDOPLASMIC RETICULUM JUNCTION FORMATION PROTEIN LUNAPARK"/>
    <property type="match status" value="1"/>
</dbReference>
<dbReference type="InterPro" id="IPR040115">
    <property type="entry name" value="Lnp"/>
</dbReference>
<feature type="compositionally biased region" description="Polar residues" evidence="2">
    <location>
        <begin position="164"/>
        <end position="188"/>
    </location>
</feature>
<evidence type="ECO:0000313" key="4">
    <source>
        <dbReference type="EMBL" id="CAE6469550.1"/>
    </source>
</evidence>
<dbReference type="AlphaFoldDB" id="A0A8H3BXH6"/>
<feature type="transmembrane region" description="Helical" evidence="1">
    <location>
        <begin position="45"/>
        <end position="67"/>
    </location>
</feature>
<dbReference type="Proteomes" id="UP000663843">
    <property type="component" value="Unassembled WGS sequence"/>
</dbReference>
<dbReference type="GO" id="GO:1903373">
    <property type="term" value="P:positive regulation of endoplasmic reticulum tubular network organization"/>
    <property type="evidence" value="ECO:0007669"/>
    <property type="project" value="UniProtKB-UniRule"/>
</dbReference>
<protein>
    <recommendedName>
        <fullName evidence="1">Endoplasmic reticulum junction formation protein lunapark</fullName>
    </recommendedName>
</protein>
<keyword evidence="1" id="KW-1133">Transmembrane helix</keyword>
<comment type="similarity">
    <text evidence="1">Belongs to the lunapark family.</text>
</comment>
<dbReference type="GO" id="GO:0098826">
    <property type="term" value="C:endoplasmic reticulum tubular network membrane"/>
    <property type="evidence" value="ECO:0007669"/>
    <property type="project" value="UniProtKB-UniRule"/>
</dbReference>
<reference evidence="4" key="1">
    <citation type="submission" date="2021-01" db="EMBL/GenBank/DDBJ databases">
        <authorList>
            <person name="Kaushik A."/>
        </authorList>
    </citation>
    <scope>NUCLEOTIDE SEQUENCE</scope>
    <source>
        <strain evidence="4">AG2-2IIIB</strain>
    </source>
</reference>
<comment type="subcellular location">
    <subcellularLocation>
        <location evidence="1">Endoplasmic reticulum membrane</location>
        <topology evidence="1">Multi-pass membrane protein</topology>
    </subcellularLocation>
</comment>
<accession>A0A8H3BXH6</accession>
<dbReference type="GO" id="GO:0071788">
    <property type="term" value="P:endoplasmic reticulum tubular network maintenance"/>
    <property type="evidence" value="ECO:0007669"/>
    <property type="project" value="UniProtKB-UniRule"/>
</dbReference>
<feature type="compositionally biased region" description="Low complexity" evidence="2">
    <location>
        <begin position="310"/>
        <end position="326"/>
    </location>
</feature>
<name>A0A8H3BXH6_9AGAM</name>
<dbReference type="GO" id="GO:0008270">
    <property type="term" value="F:zinc ion binding"/>
    <property type="evidence" value="ECO:0007669"/>
    <property type="project" value="UniProtKB-KW"/>
</dbReference>
<dbReference type="EMBL" id="CAJMWT010003349">
    <property type="protein sequence ID" value="CAE6469550.1"/>
    <property type="molecule type" value="Genomic_DNA"/>
</dbReference>
<keyword evidence="1" id="KW-0472">Membrane</keyword>
<keyword evidence="1" id="KW-0256">Endoplasmic reticulum</keyword>
<keyword evidence="1" id="KW-0812">Transmembrane</keyword>
<feature type="region of interest" description="Disordered" evidence="2">
    <location>
        <begin position="152"/>
        <end position="196"/>
    </location>
</feature>
<comment type="function">
    <text evidence="1">Plays a role in determining ER morphology.</text>
</comment>
<comment type="domain">
    <text evidence="1">The C4-type zinc finger motif is necessary both for its ER three-way tubular junction localization and formation.</text>
</comment>
<organism evidence="4 5">
    <name type="scientific">Rhizoctonia solani</name>
    <dbReference type="NCBI Taxonomy" id="456999"/>
    <lineage>
        <taxon>Eukaryota</taxon>
        <taxon>Fungi</taxon>
        <taxon>Dikarya</taxon>
        <taxon>Basidiomycota</taxon>
        <taxon>Agaricomycotina</taxon>
        <taxon>Agaricomycetes</taxon>
        <taxon>Cantharellales</taxon>
        <taxon>Ceratobasidiaceae</taxon>
        <taxon>Rhizoctonia</taxon>
    </lineage>
</organism>
<feature type="domain" description="Lunapark zinc ribbon" evidence="3">
    <location>
        <begin position="218"/>
        <end position="274"/>
    </location>
</feature>
<keyword evidence="1" id="KW-0862">Zinc</keyword>
<dbReference type="Pfam" id="PF10058">
    <property type="entry name" value="Zn_ribbon_10"/>
    <property type="match status" value="1"/>
</dbReference>
<comment type="caution">
    <text evidence="1">Lacks conserved residue(s) required for the propagation of feature annotation.</text>
</comment>
<feature type="region of interest" description="Disordered" evidence="2">
    <location>
        <begin position="301"/>
        <end position="340"/>
    </location>
</feature>
<proteinExistence type="inferred from homology"/>
<comment type="caution">
    <text evidence="4">The sequence shown here is derived from an EMBL/GenBank/DDBJ whole genome shotgun (WGS) entry which is preliminary data.</text>
</comment>
<dbReference type="PANTHER" id="PTHR22166">
    <property type="entry name" value="ENDOPLASMIC RETICULUM JUNCTION FORMATION PROTEIN LUNAPARK"/>
    <property type="match status" value="1"/>
</dbReference>
<keyword evidence="1" id="KW-0479">Metal-binding</keyword>
<evidence type="ECO:0000313" key="5">
    <source>
        <dbReference type="Proteomes" id="UP000663843"/>
    </source>
</evidence>
<evidence type="ECO:0000256" key="1">
    <source>
        <dbReference type="RuleBase" id="RU367073"/>
    </source>
</evidence>
<sequence length="340" mass="38557">MSPFSWLWSKKAPSDTEVLEAIADSIRTRGEHLSEIRLREKRTSFLFTLYSVGAWGLYLAAWFTSVLPSLEGRQPLWNWRITESVDKVILLTPAVLGPLLIYQIRRLVQSWYKRQEALEELELKKLRTEQKKRVEEFKTKYNFDKIRALIESQPDTPRREDPNSLRQRAITMNPSAPRTSNRQLNQRAQPPFDPRAPPMLQVPNSMPPQPVLSPQRGWLDKVADKVLGDDESSLGIAQSRYALICERCFSHNGLVKESDWETTQYVCPKCGHLNLSPKTKKTGIPTSPYLTVPPTPIAALVSRASPTPTPVSSEPPSQDNPSQDQPAPDEIEMEIDSSSS</sequence>